<evidence type="ECO:0000256" key="1">
    <source>
        <dbReference type="SAM" id="MobiDB-lite"/>
    </source>
</evidence>
<evidence type="ECO:0000313" key="4">
    <source>
        <dbReference type="EMBL" id="KAL1877109.1"/>
    </source>
</evidence>
<dbReference type="Gene3D" id="2.170.130.20">
    <property type="entry name" value="LCCL-like domain"/>
    <property type="match status" value="1"/>
</dbReference>
<dbReference type="InterPro" id="IPR036609">
    <property type="entry name" value="LCCL_sf"/>
</dbReference>
<accession>A0ABR3XN38</accession>
<keyword evidence="2" id="KW-0472">Membrane</keyword>
<dbReference type="PANTHER" id="PTHR31331">
    <property type="entry name" value="LCCL DOMAIN PROTEIN (AFU_ORTHOLOGUE AFUA_5G08630)"/>
    <property type="match status" value="1"/>
</dbReference>
<evidence type="ECO:0000259" key="3">
    <source>
        <dbReference type="PROSITE" id="PS50820"/>
    </source>
</evidence>
<dbReference type="Pfam" id="PF03815">
    <property type="entry name" value="LCCL"/>
    <property type="match status" value="1"/>
</dbReference>
<feature type="transmembrane region" description="Helical" evidence="2">
    <location>
        <begin position="498"/>
        <end position="518"/>
    </location>
</feature>
<reference evidence="4 5" key="1">
    <citation type="journal article" date="2024" name="Commun. Biol.">
        <title>Comparative genomic analysis of thermophilic fungi reveals convergent evolutionary adaptations and gene losses.</title>
        <authorList>
            <person name="Steindorff A.S."/>
            <person name="Aguilar-Pontes M.V."/>
            <person name="Robinson A.J."/>
            <person name="Andreopoulos B."/>
            <person name="LaButti K."/>
            <person name="Kuo A."/>
            <person name="Mondo S."/>
            <person name="Riley R."/>
            <person name="Otillar R."/>
            <person name="Haridas S."/>
            <person name="Lipzen A."/>
            <person name="Grimwood J."/>
            <person name="Schmutz J."/>
            <person name="Clum A."/>
            <person name="Reid I.D."/>
            <person name="Moisan M.C."/>
            <person name="Butler G."/>
            <person name="Nguyen T.T.M."/>
            <person name="Dewar K."/>
            <person name="Conant G."/>
            <person name="Drula E."/>
            <person name="Henrissat B."/>
            <person name="Hansel C."/>
            <person name="Singer S."/>
            <person name="Hutchinson M.I."/>
            <person name="de Vries R.P."/>
            <person name="Natvig D.O."/>
            <person name="Powell A.J."/>
            <person name="Tsang A."/>
            <person name="Grigoriev I.V."/>
        </authorList>
    </citation>
    <scope>NUCLEOTIDE SEQUENCE [LARGE SCALE GENOMIC DNA]</scope>
    <source>
        <strain evidence="4 5">ATCC 24622</strain>
    </source>
</reference>
<feature type="compositionally biased region" description="Acidic residues" evidence="1">
    <location>
        <begin position="28"/>
        <end position="41"/>
    </location>
</feature>
<dbReference type="SMART" id="SM00603">
    <property type="entry name" value="LCCL"/>
    <property type="match status" value="1"/>
</dbReference>
<feature type="transmembrane region" description="Helical" evidence="2">
    <location>
        <begin position="424"/>
        <end position="445"/>
    </location>
</feature>
<evidence type="ECO:0000256" key="2">
    <source>
        <dbReference type="SAM" id="Phobius"/>
    </source>
</evidence>
<keyword evidence="2" id="KW-0812">Transmembrane</keyword>
<dbReference type="EMBL" id="JAZHXJ010000068">
    <property type="protein sequence ID" value="KAL1877109.1"/>
    <property type="molecule type" value="Genomic_DNA"/>
</dbReference>
<dbReference type="PANTHER" id="PTHR31331:SF8">
    <property type="entry name" value="LCCL DOMAIN PROTEIN (AFU_ORTHOLOGUE AFUA_5G02970)"/>
    <property type="match status" value="1"/>
</dbReference>
<sequence>MGDGTIESEARVVVAGVTGASSSSDAASLEEVDVAETEEDSSPPTPRFMQDEGPWKKWRWVPYSVRRVLRATVRWAHGPPNPRPYKIDPLFPTVQHAPLWLLDRYLPRHRHRLWLVAAYAVVWIVTYALVMREGLVATEIDGWGEPAEVGCGSTYWVSGNQCGLDGNDCRPFNNSGFAFRCPANCESYHVLNPRAVGRQEVIYRPLVVGGPRTTTATTSSTVAPDPVYRGDSFICGAAIHAGVISNSKGGCGVVNLVGRQENFVASTRHGIQSIGFDSYFPLSFTFDEGVDCSSRDPRWALLAVSVVFTTFLSVFATSPALFFFGNFIGIFWNTGLATDPPSHSTVPALVSNVVGKFLPAMFVAWVMYDKMGVRRTLHGLAAQIEKTVLWLGGCWVGALTNYTFDFIPIQRLTPHDLQQQPGARAALAVIIVVLVAIASSQVWFFRQEGRLIRYLKLYILFGVGLLICLALPDLNLRIHHYILALLLLPGTSMQTRPALLYQGLLVGLFINGIARWGFDSLLQTPAALQGDAQLGSPLPSILAPAITLGANVSTIVFRWASPPGPRYDGISVLVNDVERFRSYFEDEGYVDHFTWVRDADAQINEYFRFAYMEGSQSDDYTKAGVWNVRGEWEQMEPGPSRVKARALQGEERIVKT</sequence>
<feature type="transmembrane region" description="Helical" evidence="2">
    <location>
        <begin position="457"/>
        <end position="478"/>
    </location>
</feature>
<evidence type="ECO:0000313" key="5">
    <source>
        <dbReference type="Proteomes" id="UP001586593"/>
    </source>
</evidence>
<proteinExistence type="predicted"/>
<feature type="transmembrane region" description="Helical" evidence="2">
    <location>
        <begin position="299"/>
        <end position="328"/>
    </location>
</feature>
<feature type="transmembrane region" description="Helical" evidence="2">
    <location>
        <begin position="348"/>
        <end position="368"/>
    </location>
</feature>
<organism evidence="4 5">
    <name type="scientific">Phialemonium thermophilum</name>
    <dbReference type="NCBI Taxonomy" id="223376"/>
    <lineage>
        <taxon>Eukaryota</taxon>
        <taxon>Fungi</taxon>
        <taxon>Dikarya</taxon>
        <taxon>Ascomycota</taxon>
        <taxon>Pezizomycotina</taxon>
        <taxon>Sordariomycetes</taxon>
        <taxon>Sordariomycetidae</taxon>
        <taxon>Cephalothecales</taxon>
        <taxon>Cephalothecaceae</taxon>
        <taxon>Phialemonium</taxon>
    </lineage>
</organism>
<feature type="region of interest" description="Disordered" evidence="1">
    <location>
        <begin position="17"/>
        <end position="50"/>
    </location>
</feature>
<name>A0ABR3XN38_9PEZI</name>
<keyword evidence="5" id="KW-1185">Reference proteome</keyword>
<dbReference type="InterPro" id="IPR004043">
    <property type="entry name" value="LCCL"/>
</dbReference>
<gene>
    <name evidence="4" type="ORF">VTK73DRAFT_8846</name>
</gene>
<dbReference type="PROSITE" id="PS50820">
    <property type="entry name" value="LCCL"/>
    <property type="match status" value="1"/>
</dbReference>
<feature type="domain" description="LCCL" evidence="3">
    <location>
        <begin position="162"/>
        <end position="274"/>
    </location>
</feature>
<protein>
    <recommendedName>
        <fullName evidence="3">LCCL domain-containing protein</fullName>
    </recommendedName>
</protein>
<feature type="compositionally biased region" description="Low complexity" evidence="1">
    <location>
        <begin position="17"/>
        <end position="27"/>
    </location>
</feature>
<feature type="transmembrane region" description="Helical" evidence="2">
    <location>
        <begin position="388"/>
        <end position="404"/>
    </location>
</feature>
<dbReference type="SUPFAM" id="SSF69848">
    <property type="entry name" value="LCCL domain"/>
    <property type="match status" value="1"/>
</dbReference>
<dbReference type="Proteomes" id="UP001586593">
    <property type="component" value="Unassembled WGS sequence"/>
</dbReference>
<comment type="caution">
    <text evidence="4">The sequence shown here is derived from an EMBL/GenBank/DDBJ whole genome shotgun (WGS) entry which is preliminary data.</text>
</comment>
<feature type="transmembrane region" description="Helical" evidence="2">
    <location>
        <begin position="113"/>
        <end position="130"/>
    </location>
</feature>
<keyword evidence="2" id="KW-1133">Transmembrane helix</keyword>
<dbReference type="InterPro" id="IPR051957">
    <property type="entry name" value="CRISP-LCCL_domain"/>
</dbReference>